<dbReference type="AlphaFoldDB" id="A0A0R3PGV2"/>
<accession>A0A0R3PGV2</accession>
<dbReference type="Proteomes" id="UP000267027">
    <property type="component" value="Unassembled WGS sequence"/>
</dbReference>
<reference evidence="1 2" key="2">
    <citation type="submission" date="2018-11" db="EMBL/GenBank/DDBJ databases">
        <authorList>
            <consortium name="Pathogen Informatics"/>
        </authorList>
    </citation>
    <scope>NUCLEOTIDE SEQUENCE [LARGE SCALE GENOMIC DNA]</scope>
    <source>
        <strain evidence="1 2">Costa Rica</strain>
    </source>
</reference>
<organism evidence="3">
    <name type="scientific">Angiostrongylus costaricensis</name>
    <name type="common">Nematode worm</name>
    <dbReference type="NCBI Taxonomy" id="334426"/>
    <lineage>
        <taxon>Eukaryota</taxon>
        <taxon>Metazoa</taxon>
        <taxon>Ecdysozoa</taxon>
        <taxon>Nematoda</taxon>
        <taxon>Chromadorea</taxon>
        <taxon>Rhabditida</taxon>
        <taxon>Rhabditina</taxon>
        <taxon>Rhabditomorpha</taxon>
        <taxon>Strongyloidea</taxon>
        <taxon>Metastrongylidae</taxon>
        <taxon>Angiostrongylus</taxon>
    </lineage>
</organism>
<protein>
    <submittedName>
        <fullName evidence="3">DUF4145 domain-containing protein</fullName>
    </submittedName>
</protein>
<name>A0A0R3PGV2_ANGCS</name>
<dbReference type="EMBL" id="UYYA01001123">
    <property type="protein sequence ID" value="VDM55135.1"/>
    <property type="molecule type" value="Genomic_DNA"/>
</dbReference>
<sequence>MKVQSSKVTKRRLFPETLELIRQCGNARAAGNRELTSELAKHCREAISEDLRERRAAVMAEAAEAGEGIRKGTVIAFRKVMEKIIRECYSDLFDSHVHLWSYEIK</sequence>
<proteinExistence type="predicted"/>
<gene>
    <name evidence="1" type="ORF">ACOC_LOCUS3550</name>
</gene>
<dbReference type="OrthoDB" id="5849309at2759"/>
<keyword evidence="2" id="KW-1185">Reference proteome</keyword>
<dbReference type="WBParaSite" id="ACOC_0000354901-mRNA-1">
    <property type="protein sequence ID" value="ACOC_0000354901-mRNA-1"/>
    <property type="gene ID" value="ACOC_0000354901"/>
</dbReference>
<reference evidence="3" key="1">
    <citation type="submission" date="2017-02" db="UniProtKB">
        <authorList>
            <consortium name="WormBaseParasite"/>
        </authorList>
    </citation>
    <scope>IDENTIFICATION</scope>
</reference>
<evidence type="ECO:0000313" key="2">
    <source>
        <dbReference type="Proteomes" id="UP000267027"/>
    </source>
</evidence>
<evidence type="ECO:0000313" key="1">
    <source>
        <dbReference type="EMBL" id="VDM55135.1"/>
    </source>
</evidence>
<evidence type="ECO:0000313" key="3">
    <source>
        <dbReference type="WBParaSite" id="ACOC_0000354901-mRNA-1"/>
    </source>
</evidence>